<evidence type="ECO:0000256" key="2">
    <source>
        <dbReference type="ARBA" id="ARBA00012417"/>
    </source>
</evidence>
<evidence type="ECO:0000259" key="9">
    <source>
        <dbReference type="Pfam" id="PF03175"/>
    </source>
</evidence>
<keyword evidence="3" id="KW-0808">Transferase</keyword>
<keyword evidence="6" id="KW-0239">DNA-directed DNA polymerase</keyword>
<reference evidence="10" key="1">
    <citation type="journal article" date="2013" name="Genetics">
        <title>The draft genome and transcriptome of Panagrellus redivivus are shaped by the harsh demands of a free-living lifestyle.</title>
        <authorList>
            <person name="Srinivasan J."/>
            <person name="Dillman A.R."/>
            <person name="Macchietto M.G."/>
            <person name="Heikkinen L."/>
            <person name="Lakso M."/>
            <person name="Fracchia K.M."/>
            <person name="Antoshechkin I."/>
            <person name="Mortazavi A."/>
            <person name="Wong G."/>
            <person name="Sternberg P.W."/>
        </authorList>
    </citation>
    <scope>NUCLEOTIDE SEQUENCE [LARGE SCALE GENOMIC DNA]</scope>
    <source>
        <strain evidence="10">MT8872</strain>
    </source>
</reference>
<dbReference type="GO" id="GO:0003677">
    <property type="term" value="F:DNA binding"/>
    <property type="evidence" value="ECO:0007669"/>
    <property type="project" value="UniProtKB-KW"/>
</dbReference>
<evidence type="ECO:0000313" key="10">
    <source>
        <dbReference type="Proteomes" id="UP000492821"/>
    </source>
</evidence>
<evidence type="ECO:0000256" key="1">
    <source>
        <dbReference type="ARBA" id="ARBA00005755"/>
    </source>
</evidence>
<dbReference type="PANTHER" id="PTHR31511">
    <property type="entry name" value="PROTEIN CBG23764"/>
    <property type="match status" value="1"/>
</dbReference>
<dbReference type="Proteomes" id="UP000492821">
    <property type="component" value="Unassembled WGS sequence"/>
</dbReference>
<accession>A0A7E4VNE2</accession>
<reference evidence="11" key="2">
    <citation type="submission" date="2020-10" db="UniProtKB">
        <authorList>
            <consortium name="WormBaseParasite"/>
        </authorList>
    </citation>
    <scope>IDENTIFICATION</scope>
</reference>
<sequence>MRKLTQEEWTNFDKSKECPNCSIKYDSKEMKTTKVRDHDHWTGEYRGPLCGACNIFKRKNTFIPVFFHNLKGYDSHLIIGCPESTKFLKDYGIDIKNISSNTEKFISFSYHLPSESRNFYDRCEIRFLDSFSFMPSSLDKLAGYLSNDQMSISRNYYSTQGNDVFEIMRKKGVYPYDYMDSFKKYNEVRLPSISSFYDKLNSKECSQKDYLYAKLVWNKMNCTNLRDYTKIYMSNDVLLLADVFENFRDLSLRVYELDPCWYYTSPGLAWDAMLKKN</sequence>
<evidence type="ECO:0000313" key="11">
    <source>
        <dbReference type="WBParaSite" id="Pan_g22676.t1"/>
    </source>
</evidence>
<dbReference type="InterPro" id="IPR004868">
    <property type="entry name" value="DNA-dir_DNA_pol_B_mt/vir"/>
</dbReference>
<evidence type="ECO:0000256" key="4">
    <source>
        <dbReference type="ARBA" id="ARBA00022695"/>
    </source>
</evidence>
<dbReference type="GO" id="GO:0006260">
    <property type="term" value="P:DNA replication"/>
    <property type="evidence" value="ECO:0007669"/>
    <property type="project" value="UniProtKB-KW"/>
</dbReference>
<proteinExistence type="inferred from homology"/>
<dbReference type="WBParaSite" id="Pan_g22676.t1">
    <property type="protein sequence ID" value="Pan_g22676.t1"/>
    <property type="gene ID" value="Pan_g22676"/>
</dbReference>
<evidence type="ECO:0000256" key="3">
    <source>
        <dbReference type="ARBA" id="ARBA00022679"/>
    </source>
</evidence>
<dbReference type="InterPro" id="IPR044925">
    <property type="entry name" value="His-Me_finger_sf"/>
</dbReference>
<keyword evidence="5" id="KW-0235">DNA replication</keyword>
<dbReference type="InterPro" id="IPR004211">
    <property type="entry name" value="Endonuclease_7"/>
</dbReference>
<evidence type="ECO:0000256" key="5">
    <source>
        <dbReference type="ARBA" id="ARBA00022705"/>
    </source>
</evidence>
<evidence type="ECO:0000256" key="8">
    <source>
        <dbReference type="ARBA" id="ARBA00049244"/>
    </source>
</evidence>
<feature type="domain" description="DNA-directed DNA polymerase family B mitochondria/virus" evidence="9">
    <location>
        <begin position="60"/>
        <end position="271"/>
    </location>
</feature>
<dbReference type="AlphaFoldDB" id="A0A7E4VNE2"/>
<dbReference type="InterPro" id="IPR038563">
    <property type="entry name" value="Endonuclease_7_sf"/>
</dbReference>
<dbReference type="SUPFAM" id="SSF53098">
    <property type="entry name" value="Ribonuclease H-like"/>
    <property type="match status" value="1"/>
</dbReference>
<dbReference type="Pfam" id="PF03175">
    <property type="entry name" value="DNA_pol_B_2"/>
    <property type="match status" value="1"/>
</dbReference>
<name>A0A7E4VNE2_PANRE</name>
<dbReference type="GO" id="GO:0000166">
    <property type="term" value="F:nucleotide binding"/>
    <property type="evidence" value="ECO:0007669"/>
    <property type="project" value="InterPro"/>
</dbReference>
<dbReference type="Gene3D" id="3.40.1800.10">
    <property type="entry name" value="His-Me finger endonucleases"/>
    <property type="match status" value="1"/>
</dbReference>
<evidence type="ECO:0000256" key="6">
    <source>
        <dbReference type="ARBA" id="ARBA00022932"/>
    </source>
</evidence>
<organism evidence="10 11">
    <name type="scientific">Panagrellus redivivus</name>
    <name type="common">Microworm</name>
    <dbReference type="NCBI Taxonomy" id="6233"/>
    <lineage>
        <taxon>Eukaryota</taxon>
        <taxon>Metazoa</taxon>
        <taxon>Ecdysozoa</taxon>
        <taxon>Nematoda</taxon>
        <taxon>Chromadorea</taxon>
        <taxon>Rhabditida</taxon>
        <taxon>Tylenchina</taxon>
        <taxon>Panagrolaimomorpha</taxon>
        <taxon>Panagrolaimoidea</taxon>
        <taxon>Panagrolaimidae</taxon>
        <taxon>Panagrellus</taxon>
    </lineage>
</organism>
<keyword evidence="4" id="KW-0548">Nucleotidyltransferase</keyword>
<dbReference type="PANTHER" id="PTHR31511:SF12">
    <property type="entry name" value="RHO TERMINATION FACTOR N-TERMINAL DOMAIN-CONTAINING PROTEIN"/>
    <property type="match status" value="1"/>
</dbReference>
<keyword evidence="10" id="KW-1185">Reference proteome</keyword>
<comment type="similarity">
    <text evidence="1">Belongs to the DNA polymerase type-B family.</text>
</comment>
<evidence type="ECO:0000256" key="7">
    <source>
        <dbReference type="ARBA" id="ARBA00023125"/>
    </source>
</evidence>
<dbReference type="SUPFAM" id="SSF54060">
    <property type="entry name" value="His-Me finger endonucleases"/>
    <property type="match status" value="1"/>
</dbReference>
<keyword evidence="7" id="KW-0238">DNA-binding</keyword>
<dbReference type="InterPro" id="IPR012337">
    <property type="entry name" value="RNaseH-like_sf"/>
</dbReference>
<dbReference type="Pfam" id="PF02945">
    <property type="entry name" value="Endonuclease_7"/>
    <property type="match status" value="1"/>
</dbReference>
<comment type="catalytic activity">
    <reaction evidence="8">
        <text>DNA(n) + a 2'-deoxyribonucleoside 5'-triphosphate = DNA(n+1) + diphosphate</text>
        <dbReference type="Rhea" id="RHEA:22508"/>
        <dbReference type="Rhea" id="RHEA-COMP:17339"/>
        <dbReference type="Rhea" id="RHEA-COMP:17340"/>
        <dbReference type="ChEBI" id="CHEBI:33019"/>
        <dbReference type="ChEBI" id="CHEBI:61560"/>
        <dbReference type="ChEBI" id="CHEBI:173112"/>
        <dbReference type="EC" id="2.7.7.7"/>
    </reaction>
</comment>
<protein>
    <recommendedName>
        <fullName evidence="2">DNA-directed DNA polymerase</fullName>
        <ecNumber evidence="2">2.7.7.7</ecNumber>
    </recommendedName>
</protein>
<dbReference type="GO" id="GO:0003887">
    <property type="term" value="F:DNA-directed DNA polymerase activity"/>
    <property type="evidence" value="ECO:0007669"/>
    <property type="project" value="UniProtKB-KW"/>
</dbReference>
<dbReference type="EC" id="2.7.7.7" evidence="2"/>